<evidence type="ECO:0000259" key="4">
    <source>
        <dbReference type="Pfam" id="PF01301"/>
    </source>
</evidence>
<dbReference type="InterPro" id="IPR017853">
    <property type="entry name" value="GH"/>
</dbReference>
<evidence type="ECO:0000256" key="3">
    <source>
        <dbReference type="ARBA" id="ARBA00023295"/>
    </source>
</evidence>
<dbReference type="Gene3D" id="3.20.20.80">
    <property type="entry name" value="Glycosidases"/>
    <property type="match status" value="1"/>
</dbReference>
<dbReference type="OrthoDB" id="1657402at2759"/>
<dbReference type="PANTHER" id="PTHR23421">
    <property type="entry name" value="BETA-GALACTOSIDASE RELATED"/>
    <property type="match status" value="1"/>
</dbReference>
<dbReference type="Proteomes" id="UP000271889">
    <property type="component" value="Unassembled WGS sequence"/>
</dbReference>
<organism evidence="5 6">
    <name type="scientific">Cylicostephanus goldi</name>
    <name type="common">Nematode worm</name>
    <dbReference type="NCBI Taxonomy" id="71465"/>
    <lineage>
        <taxon>Eukaryota</taxon>
        <taxon>Metazoa</taxon>
        <taxon>Ecdysozoa</taxon>
        <taxon>Nematoda</taxon>
        <taxon>Chromadorea</taxon>
        <taxon>Rhabditida</taxon>
        <taxon>Rhabditina</taxon>
        <taxon>Rhabditomorpha</taxon>
        <taxon>Strongyloidea</taxon>
        <taxon>Strongylidae</taxon>
        <taxon>Cylicostephanus</taxon>
    </lineage>
</organism>
<protein>
    <recommendedName>
        <fullName evidence="4">Glycoside hydrolase 35 catalytic domain-containing protein</fullName>
    </recommendedName>
</protein>
<gene>
    <name evidence="5" type="ORF">CGOC_LOCUS5682</name>
</gene>
<evidence type="ECO:0000313" key="6">
    <source>
        <dbReference type="Proteomes" id="UP000271889"/>
    </source>
</evidence>
<feature type="non-terminal residue" evidence="5">
    <location>
        <position position="251"/>
    </location>
</feature>
<name>A0A3P6S3I3_CYLGO</name>
<dbReference type="GO" id="GO:0005975">
    <property type="term" value="P:carbohydrate metabolic process"/>
    <property type="evidence" value="ECO:0007669"/>
    <property type="project" value="InterPro"/>
</dbReference>
<evidence type="ECO:0000256" key="2">
    <source>
        <dbReference type="ARBA" id="ARBA00022801"/>
    </source>
</evidence>
<dbReference type="PROSITE" id="PS01182">
    <property type="entry name" value="GLYCOSYL_HYDROL_F35"/>
    <property type="match status" value="1"/>
</dbReference>
<dbReference type="Pfam" id="PF01301">
    <property type="entry name" value="Glyco_hydro_35"/>
    <property type="match status" value="1"/>
</dbReference>
<comment type="similarity">
    <text evidence="1">Belongs to the glycosyl hydrolase 35 family.</text>
</comment>
<evidence type="ECO:0000313" key="5">
    <source>
        <dbReference type="EMBL" id="VDK63353.1"/>
    </source>
</evidence>
<dbReference type="SUPFAM" id="SSF51445">
    <property type="entry name" value="(Trans)glycosidases"/>
    <property type="match status" value="1"/>
</dbReference>
<dbReference type="InterPro" id="IPR031330">
    <property type="entry name" value="Gly_Hdrlase_35_cat"/>
</dbReference>
<accession>A0A3P6S3I3</accession>
<evidence type="ECO:0000256" key="1">
    <source>
        <dbReference type="ARBA" id="ARBA00009809"/>
    </source>
</evidence>
<feature type="domain" description="Glycoside hydrolase 35 catalytic" evidence="4">
    <location>
        <begin position="17"/>
        <end position="249"/>
    </location>
</feature>
<dbReference type="InterPro" id="IPR019801">
    <property type="entry name" value="Glyco_hydro_35_CS"/>
</dbReference>
<dbReference type="PRINTS" id="PR00742">
    <property type="entry name" value="GLHYDRLASE35"/>
</dbReference>
<dbReference type="InterPro" id="IPR001944">
    <property type="entry name" value="Glycoside_Hdrlase_35"/>
</dbReference>
<reference evidence="5 6" key="1">
    <citation type="submission" date="2018-11" db="EMBL/GenBank/DDBJ databases">
        <authorList>
            <consortium name="Pathogen Informatics"/>
        </authorList>
    </citation>
    <scope>NUCLEOTIDE SEQUENCE [LARGE SCALE GENOMIC DNA]</scope>
</reference>
<dbReference type="AlphaFoldDB" id="A0A3P6S3I3"/>
<proteinExistence type="inferred from homology"/>
<keyword evidence="2" id="KW-0378">Hydrolase</keyword>
<sequence>MRYIKVDDSLVFCGIRFDFSGWRNFSEFSLIAQDLGLYTILRIGPYTCGEWENGGFPYWLLNKEGNKPRTSEKGFMKAVEKFYMALLPVIKPLLRKNGGPVLMLQIENEYGSTSFCDRTYTTWLRDYVRGYLGNDTVIYTTDGGSEDYLKCGAVPDTYPTVDFGPTSEENIKAAFDAQRKYMPNGRGPIANSEFYPGWFVLWGQKSANVPTVDDIMKSAKYMYSLGASFNFYMIHGGTNFAFWNGASTNAP</sequence>
<dbReference type="GO" id="GO:0004553">
    <property type="term" value="F:hydrolase activity, hydrolyzing O-glycosyl compounds"/>
    <property type="evidence" value="ECO:0007669"/>
    <property type="project" value="InterPro"/>
</dbReference>
<dbReference type="EMBL" id="UYRV01017552">
    <property type="protein sequence ID" value="VDK63353.1"/>
    <property type="molecule type" value="Genomic_DNA"/>
</dbReference>
<keyword evidence="3" id="KW-0326">Glycosidase</keyword>
<keyword evidence="6" id="KW-1185">Reference proteome</keyword>